<evidence type="ECO:0000313" key="8">
    <source>
        <dbReference type="EMBL" id="TDE94773.1"/>
    </source>
</evidence>
<evidence type="ECO:0000313" key="9">
    <source>
        <dbReference type="Proteomes" id="UP000504882"/>
    </source>
</evidence>
<evidence type="ECO:0000256" key="3">
    <source>
        <dbReference type="ARBA" id="ARBA00022989"/>
    </source>
</evidence>
<dbReference type="Pfam" id="PF00005">
    <property type="entry name" value="ABC_tran"/>
    <property type="match status" value="1"/>
</dbReference>
<dbReference type="PROSITE" id="PS50929">
    <property type="entry name" value="ABC_TM1F"/>
    <property type="match status" value="1"/>
</dbReference>
<keyword evidence="4 5" id="KW-0472">Membrane</keyword>
<dbReference type="InterPro" id="IPR003439">
    <property type="entry name" value="ABC_transporter-like_ATP-bd"/>
</dbReference>
<comment type="subcellular location">
    <subcellularLocation>
        <location evidence="1">Cell membrane</location>
        <topology evidence="1">Multi-pass membrane protein</topology>
    </subcellularLocation>
</comment>
<feature type="transmembrane region" description="Helical" evidence="5">
    <location>
        <begin position="267"/>
        <end position="291"/>
    </location>
</feature>
<keyword evidence="9" id="KW-1185">Reference proteome</keyword>
<dbReference type="InterPro" id="IPR017871">
    <property type="entry name" value="ABC_transporter-like_CS"/>
</dbReference>
<feature type="transmembrane region" description="Helical" evidence="5">
    <location>
        <begin position="45"/>
        <end position="71"/>
    </location>
</feature>
<dbReference type="PANTHER" id="PTHR43394:SF1">
    <property type="entry name" value="ATP-BINDING CASSETTE SUB-FAMILY B MEMBER 10, MITOCHONDRIAL"/>
    <property type="match status" value="1"/>
</dbReference>
<feature type="domain" description="ABC transmembrane type-1" evidence="7">
    <location>
        <begin position="49"/>
        <end position="322"/>
    </location>
</feature>
<evidence type="ECO:0000256" key="1">
    <source>
        <dbReference type="ARBA" id="ARBA00004651"/>
    </source>
</evidence>
<dbReference type="Proteomes" id="UP000504882">
    <property type="component" value="Unassembled WGS sequence"/>
</dbReference>
<evidence type="ECO:0000259" key="6">
    <source>
        <dbReference type="PROSITE" id="PS50893"/>
    </source>
</evidence>
<keyword evidence="8" id="KW-0067">ATP-binding</keyword>
<feature type="transmembrane region" description="Helical" evidence="5">
    <location>
        <begin position="183"/>
        <end position="201"/>
    </location>
</feature>
<sequence>MSRPRAVISVRRGEISDTPVVLPDPLPAATPRALVRRAMWGTRRFALPAAGSAVVHQVCEALVPVIMGRAIDTAVVAGDVRGLALWLGLLVVNFVLLAQVVRFGTWYGQLGAETMQHQLRTDVTDRLLHPRARTDRLPGSALALATNDVRRLTMATTLMVYPVGEAAAIIVGGTLLLLQSVPLGVAVLVGAPVLLVLLDLLGRPLRRRAESEAAAIADASGAAADLLAGHRVLAGIQAQDVAAARYRDTSRQTLHATMRARAHQSGLTAGLGAITGLFLVGIAVGAGLLAVRGDLTVGGLITVVGLTQLLMNPITAFARNVAPVWSAAQASASRLLDLLSEDETTARGAPTAPATDTLPVRVADVDLGGGERIHLDIAPGELVGINVEGTRAVALAETLAARRPLDDGASVLVGDVAVNPGTPETARARMLVAPHEASLFDGTVEQNLALPGHRADLLEVALRTAACDDVLRVLPDGLDTVVGEGGLRLSGGQRQRVALARALVMDPPVLVLHEPTTAVDSVTEALIAERLPRLRAGRTTLLLTTSPALLAACDRVIEHPAAVDVSGAR</sequence>
<dbReference type="PROSITE" id="PS00211">
    <property type="entry name" value="ABC_TRANSPORTER_1"/>
    <property type="match status" value="1"/>
</dbReference>
<dbReference type="SUPFAM" id="SSF90123">
    <property type="entry name" value="ABC transporter transmembrane region"/>
    <property type="match status" value="1"/>
</dbReference>
<dbReference type="InterPro" id="IPR027417">
    <property type="entry name" value="P-loop_NTPase"/>
</dbReference>
<evidence type="ECO:0000256" key="4">
    <source>
        <dbReference type="ARBA" id="ARBA00023136"/>
    </source>
</evidence>
<dbReference type="SUPFAM" id="SSF52540">
    <property type="entry name" value="P-loop containing nucleoside triphosphate hydrolases"/>
    <property type="match status" value="1"/>
</dbReference>
<dbReference type="PANTHER" id="PTHR43394">
    <property type="entry name" value="ATP-DEPENDENT PERMEASE MDL1, MITOCHONDRIAL"/>
    <property type="match status" value="1"/>
</dbReference>
<evidence type="ECO:0000256" key="5">
    <source>
        <dbReference type="SAM" id="Phobius"/>
    </source>
</evidence>
<dbReference type="EMBL" id="SMNA01000004">
    <property type="protein sequence ID" value="TDE94773.1"/>
    <property type="molecule type" value="Genomic_DNA"/>
</dbReference>
<dbReference type="PROSITE" id="PS50893">
    <property type="entry name" value="ABC_TRANSPORTER_2"/>
    <property type="match status" value="1"/>
</dbReference>
<accession>A0ABY2E421</accession>
<protein>
    <submittedName>
        <fullName evidence="8">ABC transporter ATP-binding protein</fullName>
    </submittedName>
</protein>
<name>A0ABY2E421_9MICO</name>
<dbReference type="Gene3D" id="3.40.50.300">
    <property type="entry name" value="P-loop containing nucleotide triphosphate hydrolases"/>
    <property type="match status" value="1"/>
</dbReference>
<dbReference type="InterPro" id="IPR011527">
    <property type="entry name" value="ABC1_TM_dom"/>
</dbReference>
<reference evidence="8 9" key="1">
    <citation type="submission" date="2019-03" db="EMBL/GenBank/DDBJ databases">
        <title>Genomic features of bacteria from cold environments.</title>
        <authorList>
            <person name="Shen L."/>
        </authorList>
    </citation>
    <scope>NUCLEOTIDE SEQUENCE [LARGE SCALE GENOMIC DNA]</scope>
    <source>
        <strain evidence="9">T3246-1</strain>
    </source>
</reference>
<organism evidence="8 9">
    <name type="scientific">Occultella glacieicola</name>
    <dbReference type="NCBI Taxonomy" id="2518684"/>
    <lineage>
        <taxon>Bacteria</taxon>
        <taxon>Bacillati</taxon>
        <taxon>Actinomycetota</taxon>
        <taxon>Actinomycetes</taxon>
        <taxon>Micrococcales</taxon>
        <taxon>Ruaniaceae</taxon>
        <taxon>Occultella</taxon>
    </lineage>
</organism>
<dbReference type="RefSeq" id="WP_133107183.1">
    <property type="nucleotide sequence ID" value="NZ_SMNA01000004.1"/>
</dbReference>
<dbReference type="InterPro" id="IPR036640">
    <property type="entry name" value="ABC1_TM_sf"/>
</dbReference>
<keyword evidence="8" id="KW-0547">Nucleotide-binding</keyword>
<keyword evidence="2 5" id="KW-0812">Transmembrane</keyword>
<feature type="transmembrane region" description="Helical" evidence="5">
    <location>
        <begin position="83"/>
        <end position="101"/>
    </location>
</feature>
<proteinExistence type="predicted"/>
<gene>
    <name evidence="8" type="ORF">EXU48_08220</name>
</gene>
<dbReference type="Gene3D" id="1.20.1560.10">
    <property type="entry name" value="ABC transporter type 1, transmembrane domain"/>
    <property type="match status" value="1"/>
</dbReference>
<evidence type="ECO:0000259" key="7">
    <source>
        <dbReference type="PROSITE" id="PS50929"/>
    </source>
</evidence>
<feature type="transmembrane region" description="Helical" evidence="5">
    <location>
        <begin position="158"/>
        <end position="177"/>
    </location>
</feature>
<evidence type="ECO:0000256" key="2">
    <source>
        <dbReference type="ARBA" id="ARBA00022692"/>
    </source>
</evidence>
<dbReference type="CDD" id="cd07346">
    <property type="entry name" value="ABC_6TM_exporters"/>
    <property type="match status" value="1"/>
</dbReference>
<feature type="domain" description="ABC transporter" evidence="6">
    <location>
        <begin position="355"/>
        <end position="569"/>
    </location>
</feature>
<comment type="caution">
    <text evidence="8">The sequence shown here is derived from an EMBL/GenBank/DDBJ whole genome shotgun (WGS) entry which is preliminary data.</text>
</comment>
<dbReference type="GO" id="GO:0005524">
    <property type="term" value="F:ATP binding"/>
    <property type="evidence" value="ECO:0007669"/>
    <property type="project" value="UniProtKB-KW"/>
</dbReference>
<dbReference type="InterPro" id="IPR039421">
    <property type="entry name" value="Type_1_exporter"/>
</dbReference>
<dbReference type="Pfam" id="PF00664">
    <property type="entry name" value="ABC_membrane"/>
    <property type="match status" value="1"/>
</dbReference>
<keyword evidence="3 5" id="KW-1133">Transmembrane helix</keyword>